<dbReference type="InterPro" id="IPR036291">
    <property type="entry name" value="NAD(P)-bd_dom_sf"/>
</dbReference>
<protein>
    <submittedName>
        <fullName evidence="5">Probable saccharopine reductase</fullName>
    </submittedName>
</protein>
<evidence type="ECO:0000313" key="5">
    <source>
        <dbReference type="EMBL" id="GAK55217.1"/>
    </source>
</evidence>
<dbReference type="FunFam" id="3.40.50.720:FF:000072">
    <property type="entry name" value="Saccharopine dehydrogenase [NADP(+), L-glutamate-forming]"/>
    <property type="match status" value="1"/>
</dbReference>
<dbReference type="eggNOG" id="COG1748">
    <property type="taxonomic scope" value="Bacteria"/>
</dbReference>
<evidence type="ECO:0000259" key="3">
    <source>
        <dbReference type="Pfam" id="PF03435"/>
    </source>
</evidence>
<keyword evidence="2" id="KW-0560">Oxidoreductase</keyword>
<dbReference type="PANTHER" id="PTHR11133">
    <property type="entry name" value="SACCHAROPINE DEHYDROGENASE"/>
    <property type="match status" value="1"/>
</dbReference>
<dbReference type="Pfam" id="PF03435">
    <property type="entry name" value="Sacchrp_dh_NADP"/>
    <property type="match status" value="1"/>
</dbReference>
<dbReference type="InterPro" id="IPR032095">
    <property type="entry name" value="Sacchrp_dh-like_C"/>
</dbReference>
<dbReference type="EMBL" id="DF820463">
    <property type="protein sequence ID" value="GAK55217.1"/>
    <property type="molecule type" value="Genomic_DNA"/>
</dbReference>
<dbReference type="PANTHER" id="PTHR11133:SF22">
    <property type="entry name" value="ALPHA-AMINOADIPIC SEMIALDEHYDE SYNTHASE, MITOCHONDRIAL"/>
    <property type="match status" value="1"/>
</dbReference>
<proteinExistence type="predicted"/>
<dbReference type="AlphaFoldDB" id="A0A0S6WA95"/>
<dbReference type="GO" id="GO:0019878">
    <property type="term" value="P:lysine biosynthetic process via aminoadipic acid"/>
    <property type="evidence" value="ECO:0007669"/>
    <property type="project" value="TreeGrafter"/>
</dbReference>
<dbReference type="Proteomes" id="UP000030661">
    <property type="component" value="Unassembled WGS sequence"/>
</dbReference>
<dbReference type="GO" id="GO:0005737">
    <property type="term" value="C:cytoplasm"/>
    <property type="evidence" value="ECO:0007669"/>
    <property type="project" value="TreeGrafter"/>
</dbReference>
<dbReference type="SUPFAM" id="SSF51735">
    <property type="entry name" value="NAD(P)-binding Rossmann-fold domains"/>
    <property type="match status" value="1"/>
</dbReference>
<evidence type="ECO:0000256" key="2">
    <source>
        <dbReference type="ARBA" id="ARBA00023002"/>
    </source>
</evidence>
<dbReference type="GO" id="GO:0004753">
    <property type="term" value="F:saccharopine dehydrogenase activity"/>
    <property type="evidence" value="ECO:0007669"/>
    <property type="project" value="TreeGrafter"/>
</dbReference>
<keyword evidence="6" id="KW-1185">Reference proteome</keyword>
<sequence length="439" mass="48429">MKKVLVLGAGLVSKPLVHYLLDKGYAVKVASRTVGKAEALIQGYANGSAEALNVQDDTHLEQLVAGCDLAVSLLPYIYHVKIAELCIKHKKDMVTTSYVSDAMRALDGEAKKAGIIILNEIGVDPGIDHMSAMKVIHGVENKGGKVTSFRSYCGGLPALQSNTNPFGYKFSWSPRGVVMAGKNNGQFLQDGEVVFIPSKNLFREYELLDVEGLGTYEAYTNRNSLPYQEIYGLKDAHTVFRGTLRNIGWCETMKKAQELGLFDDTPREDLRGLTYQEMMAKLIDEEESYDIIEETAMYLNLETYSTVIKKFAWLGLFDDTPLPDENNVMDMFCALLQKKLSMASDDADLLILYHQFIAEYPDKQEFITSTLIQTGEPGGESAMSRTVSLPAAIGVAMILEGKITLKGVHIPVIPGIYEPVLKELAQLGIACKECVTPLE</sequence>
<evidence type="ECO:0000256" key="1">
    <source>
        <dbReference type="ARBA" id="ARBA00022857"/>
    </source>
</evidence>
<dbReference type="SUPFAM" id="SSF55347">
    <property type="entry name" value="Glyceraldehyde-3-phosphate dehydrogenase-like, C-terminal domain"/>
    <property type="match status" value="1"/>
</dbReference>
<dbReference type="STRING" id="1499967.U27_02049"/>
<accession>A0A0S6WA95</accession>
<evidence type="ECO:0000259" key="4">
    <source>
        <dbReference type="Pfam" id="PF16653"/>
    </source>
</evidence>
<name>A0A0S6WA95_VECG1</name>
<dbReference type="Gene3D" id="3.40.50.720">
    <property type="entry name" value="NAD(P)-binding Rossmann-like Domain"/>
    <property type="match status" value="1"/>
</dbReference>
<feature type="domain" description="Saccharopine dehydrogenase NADP binding" evidence="3">
    <location>
        <begin position="4"/>
        <end position="118"/>
    </location>
</feature>
<dbReference type="InterPro" id="IPR051168">
    <property type="entry name" value="AASS"/>
</dbReference>
<reference evidence="5" key="1">
    <citation type="journal article" date="2015" name="PeerJ">
        <title>First genomic representation of candidate bacterial phylum KSB3 points to enhanced environmental sensing as a trigger of wastewater bulking.</title>
        <authorList>
            <person name="Sekiguchi Y."/>
            <person name="Ohashi A."/>
            <person name="Parks D.H."/>
            <person name="Yamauchi T."/>
            <person name="Tyson G.W."/>
            <person name="Hugenholtz P."/>
        </authorList>
    </citation>
    <scope>NUCLEOTIDE SEQUENCE [LARGE SCALE GENOMIC DNA]</scope>
</reference>
<feature type="domain" description="Saccharopine dehydrogenase-like C-terminal" evidence="4">
    <location>
        <begin position="122"/>
        <end position="429"/>
    </location>
</feature>
<dbReference type="InterPro" id="IPR005097">
    <property type="entry name" value="Sacchrp_dh_NADP-bd"/>
</dbReference>
<keyword evidence="1" id="KW-0521">NADP</keyword>
<evidence type="ECO:0000313" key="6">
    <source>
        <dbReference type="Proteomes" id="UP000030661"/>
    </source>
</evidence>
<dbReference type="HOGENOM" id="CLU_016207_3_1_0"/>
<dbReference type="Pfam" id="PF16653">
    <property type="entry name" value="Sacchrp_dh_C"/>
    <property type="match status" value="1"/>
</dbReference>
<dbReference type="Gene3D" id="1.10.1870.10">
    <property type="entry name" value="Domain 3, Saccharopine reductase"/>
    <property type="match status" value="1"/>
</dbReference>
<organism evidence="5">
    <name type="scientific">Vecturithrix granuli</name>
    <dbReference type="NCBI Taxonomy" id="1499967"/>
    <lineage>
        <taxon>Bacteria</taxon>
        <taxon>Candidatus Moduliflexota</taxon>
        <taxon>Candidatus Vecturitrichia</taxon>
        <taxon>Candidatus Vecturitrichales</taxon>
        <taxon>Candidatus Vecturitrichaceae</taxon>
        <taxon>Candidatus Vecturithrix</taxon>
    </lineage>
</organism>
<dbReference type="Gene3D" id="3.30.360.10">
    <property type="entry name" value="Dihydrodipicolinate Reductase, domain 2"/>
    <property type="match status" value="1"/>
</dbReference>
<gene>
    <name evidence="5" type="ORF">U27_02049</name>
</gene>